<dbReference type="InterPro" id="IPR047667">
    <property type="entry name" value="ATPase_ComGA"/>
</dbReference>
<dbReference type="PANTHER" id="PTHR30258">
    <property type="entry name" value="TYPE II SECRETION SYSTEM PROTEIN GSPE-RELATED"/>
    <property type="match status" value="1"/>
</dbReference>
<proteinExistence type="inferred from homology"/>
<evidence type="ECO:0000313" key="5">
    <source>
        <dbReference type="EMBL" id="SFL67568.1"/>
    </source>
</evidence>
<dbReference type="InterPro" id="IPR003593">
    <property type="entry name" value="AAA+_ATPase"/>
</dbReference>
<dbReference type="PANTHER" id="PTHR30258:SF2">
    <property type="entry name" value="COMG OPERON PROTEIN 1"/>
    <property type="match status" value="1"/>
</dbReference>
<dbReference type="PROSITE" id="PS00662">
    <property type="entry name" value="T2SP_E"/>
    <property type="match status" value="1"/>
</dbReference>
<evidence type="ECO:0000256" key="1">
    <source>
        <dbReference type="ARBA" id="ARBA00006611"/>
    </source>
</evidence>
<sequence>MENMEQESQRLIEQALQLHATDIHLQPGRKKTSLFFRIHGRLRPVSSMSIRYAERLTAHFKFRAGMDIGEQRRPQNGSLLLKNTSPPVNLRFSTLPAFQRESLAVRLLPQHEFFQLSSISYTSHVTSYFSSLLEQRNGMLILTGPTGSGKTTTLYAFLHELAGRGARIVSVEDPVEIQDESFIQTEVNEKAGLTYRELLKSSLRHDPDVLMIGEIRDEHTAAMAVRAALTGHLVLTTMHAGSAQGAVQRLQDLGCLSSDLKEILLCVTSQELASRYCPLCQSQPCSIYCTHYRHTSRTALFDILAADELHQCLNGKAASVTISRHNQRMKGYSLGLFRPAYRKESVYV</sequence>
<dbReference type="Gene3D" id="3.30.450.90">
    <property type="match status" value="1"/>
</dbReference>
<dbReference type="Pfam" id="PF00437">
    <property type="entry name" value="T2SSE"/>
    <property type="match status" value="1"/>
</dbReference>
<dbReference type="GO" id="GO:0016887">
    <property type="term" value="F:ATP hydrolysis activity"/>
    <property type="evidence" value="ECO:0007669"/>
    <property type="project" value="TreeGrafter"/>
</dbReference>
<dbReference type="SUPFAM" id="SSF52540">
    <property type="entry name" value="P-loop containing nucleoside triphosphate hydrolases"/>
    <property type="match status" value="1"/>
</dbReference>
<protein>
    <submittedName>
        <fullName evidence="5">Competence-related pilin export protein ComGA</fullName>
    </submittedName>
</protein>
<dbReference type="SMART" id="SM00382">
    <property type="entry name" value="AAA"/>
    <property type="match status" value="1"/>
</dbReference>
<keyword evidence="3" id="KW-0067">ATP-binding</keyword>
<evidence type="ECO:0000256" key="3">
    <source>
        <dbReference type="ARBA" id="ARBA00022840"/>
    </source>
</evidence>
<reference evidence="5 6" key="1">
    <citation type="submission" date="2016-10" db="EMBL/GenBank/DDBJ databases">
        <authorList>
            <person name="de Groot N.N."/>
        </authorList>
    </citation>
    <scope>NUCLEOTIDE SEQUENCE [LARGE SCALE GENOMIC DNA]</scope>
    <source>
        <strain evidence="5 6">CGMCC 1.6134</strain>
    </source>
</reference>
<dbReference type="OrthoDB" id="9808272at2"/>
<dbReference type="EMBL" id="FOTY01000003">
    <property type="protein sequence ID" value="SFL67568.1"/>
    <property type="molecule type" value="Genomic_DNA"/>
</dbReference>
<keyword evidence="6" id="KW-1185">Reference proteome</keyword>
<dbReference type="STRING" id="266892.SAMN04488054_103242"/>
<dbReference type="GO" id="GO:0005524">
    <property type="term" value="F:ATP binding"/>
    <property type="evidence" value="ECO:0007669"/>
    <property type="project" value="UniProtKB-KW"/>
</dbReference>
<name>A0A1I4JLV3_9BACI</name>
<dbReference type="CDD" id="cd01129">
    <property type="entry name" value="PulE-GspE-like"/>
    <property type="match status" value="1"/>
</dbReference>
<comment type="similarity">
    <text evidence="1">Belongs to the GSP E family.</text>
</comment>
<dbReference type="NCBIfam" id="NF041000">
    <property type="entry name" value="ATPase_ComGA"/>
    <property type="match status" value="1"/>
</dbReference>
<accession>A0A1I4JLV3</accession>
<dbReference type="AlphaFoldDB" id="A0A1I4JLV3"/>
<dbReference type="GO" id="GO:0005886">
    <property type="term" value="C:plasma membrane"/>
    <property type="evidence" value="ECO:0007669"/>
    <property type="project" value="TreeGrafter"/>
</dbReference>
<organism evidence="5 6">
    <name type="scientific">Salibacterium qingdaonense</name>
    <dbReference type="NCBI Taxonomy" id="266892"/>
    <lineage>
        <taxon>Bacteria</taxon>
        <taxon>Bacillati</taxon>
        <taxon>Bacillota</taxon>
        <taxon>Bacilli</taxon>
        <taxon>Bacillales</taxon>
        <taxon>Bacillaceae</taxon>
    </lineage>
</organism>
<dbReference type="InterPro" id="IPR027417">
    <property type="entry name" value="P-loop_NTPase"/>
</dbReference>
<evidence type="ECO:0000259" key="4">
    <source>
        <dbReference type="PROSITE" id="PS00662"/>
    </source>
</evidence>
<gene>
    <name evidence="5" type="ORF">SAMN04488054_103242</name>
</gene>
<keyword evidence="2" id="KW-0547">Nucleotide-binding</keyword>
<dbReference type="Proteomes" id="UP000199668">
    <property type="component" value="Unassembled WGS sequence"/>
</dbReference>
<dbReference type="Gene3D" id="3.40.50.300">
    <property type="entry name" value="P-loop containing nucleotide triphosphate hydrolases"/>
    <property type="match status" value="1"/>
</dbReference>
<feature type="domain" description="Bacterial type II secretion system protein E" evidence="4">
    <location>
        <begin position="203"/>
        <end position="217"/>
    </location>
</feature>
<evidence type="ECO:0000313" key="6">
    <source>
        <dbReference type="Proteomes" id="UP000199668"/>
    </source>
</evidence>
<evidence type="ECO:0000256" key="2">
    <source>
        <dbReference type="ARBA" id="ARBA00022741"/>
    </source>
</evidence>
<dbReference type="InterPro" id="IPR001482">
    <property type="entry name" value="T2SS/T4SS_dom"/>
</dbReference>